<dbReference type="PROSITE" id="PS51318">
    <property type="entry name" value="TAT"/>
    <property type="match status" value="1"/>
</dbReference>
<keyword evidence="9" id="KW-0408">Iron</keyword>
<accession>Q7MRE1</accession>
<evidence type="ECO:0000256" key="4">
    <source>
        <dbReference type="ARBA" id="ARBA00022485"/>
    </source>
</evidence>
<dbReference type="GO" id="GO:0009055">
    <property type="term" value="F:electron transfer activity"/>
    <property type="evidence" value="ECO:0007669"/>
    <property type="project" value="TreeGrafter"/>
</dbReference>
<protein>
    <submittedName>
        <fullName evidence="13">DMSA</fullName>
    </submittedName>
</protein>
<comment type="similarity">
    <text evidence="3">Belongs to the prokaryotic molybdopterin-containing oxidoreductase family.</text>
</comment>
<dbReference type="GO" id="GO:0030288">
    <property type="term" value="C:outer membrane-bounded periplasmic space"/>
    <property type="evidence" value="ECO:0007669"/>
    <property type="project" value="TreeGrafter"/>
</dbReference>
<evidence type="ECO:0000256" key="10">
    <source>
        <dbReference type="ARBA" id="ARBA00023014"/>
    </source>
</evidence>
<dbReference type="InterPro" id="IPR011888">
    <property type="entry name" value="Anaer_DMSO_reductase"/>
</dbReference>
<dbReference type="InterPro" id="IPR027467">
    <property type="entry name" value="MopterinOxRdtase_cofactor_BS"/>
</dbReference>
<dbReference type="NCBIfam" id="TIGR01409">
    <property type="entry name" value="TAT_signal_seq"/>
    <property type="match status" value="1"/>
</dbReference>
<dbReference type="InterPro" id="IPR019546">
    <property type="entry name" value="TAT_signal_bac_arc"/>
</dbReference>
<evidence type="ECO:0000259" key="12">
    <source>
        <dbReference type="PROSITE" id="PS51669"/>
    </source>
</evidence>
<feature type="region of interest" description="Disordered" evidence="11">
    <location>
        <begin position="312"/>
        <end position="335"/>
    </location>
</feature>
<dbReference type="EMBL" id="BX571660">
    <property type="protein sequence ID" value="CAE10491.1"/>
    <property type="molecule type" value="Genomic_DNA"/>
</dbReference>
<evidence type="ECO:0000256" key="1">
    <source>
        <dbReference type="ARBA" id="ARBA00001942"/>
    </source>
</evidence>
<dbReference type="Gene3D" id="3.40.50.12440">
    <property type="match status" value="1"/>
</dbReference>
<keyword evidence="10" id="KW-0411">Iron-sulfur</keyword>
<dbReference type="RefSeq" id="WP_011139276.1">
    <property type="nucleotide sequence ID" value="NC_005090.1"/>
</dbReference>
<dbReference type="Pfam" id="PF01568">
    <property type="entry name" value="Molydop_binding"/>
    <property type="match status" value="1"/>
</dbReference>
<feature type="domain" description="4Fe-4S Mo/W bis-MGD-type" evidence="12">
    <location>
        <begin position="43"/>
        <end position="104"/>
    </location>
</feature>
<keyword evidence="5" id="KW-0500">Molybdenum</keyword>
<evidence type="ECO:0000256" key="9">
    <source>
        <dbReference type="ARBA" id="ARBA00023004"/>
    </source>
</evidence>
<dbReference type="GO" id="GO:0051539">
    <property type="term" value="F:4 iron, 4 sulfur cluster binding"/>
    <property type="evidence" value="ECO:0007669"/>
    <property type="project" value="UniProtKB-KW"/>
</dbReference>
<dbReference type="GO" id="GO:0009061">
    <property type="term" value="P:anaerobic respiration"/>
    <property type="evidence" value="ECO:0007669"/>
    <property type="project" value="TreeGrafter"/>
</dbReference>
<dbReference type="HOGENOM" id="CLU_000422_13_3_7"/>
<dbReference type="KEGG" id="wsu:WS1430"/>
<organism evidence="14">
    <name type="scientific">Wolinella succinogenes (strain ATCC 29543 / DSM 1740 / CCUG 13145 / JCM 31913 / LMG 7466 / NCTC 11488 / FDC 602W)</name>
    <name type="common">Vibrio succinogenes</name>
    <dbReference type="NCBI Taxonomy" id="273121"/>
    <lineage>
        <taxon>Bacteria</taxon>
        <taxon>Pseudomonadati</taxon>
        <taxon>Campylobacterota</taxon>
        <taxon>Epsilonproteobacteria</taxon>
        <taxon>Campylobacterales</taxon>
        <taxon>Helicobacteraceae</taxon>
        <taxon>Wolinella</taxon>
    </lineage>
</organism>
<dbReference type="InterPro" id="IPR009010">
    <property type="entry name" value="Asp_de-COase-like_dom_sf"/>
</dbReference>
<dbReference type="SUPFAM" id="SSF50692">
    <property type="entry name" value="ADC-like"/>
    <property type="match status" value="1"/>
</dbReference>
<dbReference type="SMART" id="SM00926">
    <property type="entry name" value="Molybdop_Fe4S4"/>
    <property type="match status" value="1"/>
</dbReference>
<dbReference type="PROSITE" id="PS51669">
    <property type="entry name" value="4FE4S_MOW_BIS_MGD"/>
    <property type="match status" value="1"/>
</dbReference>
<keyword evidence="4" id="KW-0004">4Fe-4S</keyword>
<dbReference type="Pfam" id="PF00384">
    <property type="entry name" value="Molybdopterin"/>
    <property type="match status" value="1"/>
</dbReference>
<dbReference type="STRING" id="273121.WS1430"/>
<dbReference type="CDD" id="cd02770">
    <property type="entry name" value="MopB_DmsA-EC"/>
    <property type="match status" value="1"/>
</dbReference>
<dbReference type="Pfam" id="PF04879">
    <property type="entry name" value="Molybdop_Fe4S4"/>
    <property type="match status" value="1"/>
</dbReference>
<dbReference type="SUPFAM" id="SSF53706">
    <property type="entry name" value="Formate dehydrogenase/DMSO reductase, domains 1-3"/>
    <property type="match status" value="1"/>
</dbReference>
<evidence type="ECO:0000313" key="14">
    <source>
        <dbReference type="Proteomes" id="UP000000422"/>
    </source>
</evidence>
<feature type="compositionally biased region" description="Basic and acidic residues" evidence="11">
    <location>
        <begin position="326"/>
        <end position="335"/>
    </location>
</feature>
<dbReference type="eggNOG" id="COG0243">
    <property type="taxonomic scope" value="Bacteria"/>
</dbReference>
<evidence type="ECO:0000313" key="13">
    <source>
        <dbReference type="EMBL" id="CAE10491.1"/>
    </source>
</evidence>
<dbReference type="PROSITE" id="PS00932">
    <property type="entry name" value="MOLYBDOPTERIN_PROK_3"/>
    <property type="match status" value="1"/>
</dbReference>
<evidence type="ECO:0000256" key="8">
    <source>
        <dbReference type="ARBA" id="ARBA00023002"/>
    </source>
</evidence>
<keyword evidence="14" id="KW-1185">Reference proteome</keyword>
<dbReference type="AlphaFoldDB" id="Q7MRE1"/>
<dbReference type="Proteomes" id="UP000000422">
    <property type="component" value="Chromosome"/>
</dbReference>
<dbReference type="PANTHER" id="PTHR43742">
    <property type="entry name" value="TRIMETHYLAMINE-N-OXIDE REDUCTASE"/>
    <property type="match status" value="1"/>
</dbReference>
<dbReference type="PROSITE" id="PS00551">
    <property type="entry name" value="MOLYBDOPTERIN_PROK_1"/>
    <property type="match status" value="1"/>
</dbReference>
<evidence type="ECO:0000256" key="6">
    <source>
        <dbReference type="ARBA" id="ARBA00022723"/>
    </source>
</evidence>
<evidence type="ECO:0000256" key="5">
    <source>
        <dbReference type="ARBA" id="ARBA00022505"/>
    </source>
</evidence>
<dbReference type="InterPro" id="IPR006657">
    <property type="entry name" value="MoPterin_dinucl-bd_dom"/>
</dbReference>
<dbReference type="Gene3D" id="3.40.50.740">
    <property type="match status" value="1"/>
</dbReference>
<dbReference type="InterPro" id="IPR006656">
    <property type="entry name" value="Mopterin_OxRdtase"/>
</dbReference>
<dbReference type="Gene3D" id="3.40.228.10">
    <property type="entry name" value="Dimethylsulfoxide Reductase, domain 2"/>
    <property type="match status" value="1"/>
</dbReference>
<dbReference type="GO" id="GO:0009389">
    <property type="term" value="F:dimethyl sulfoxide reductase activity"/>
    <property type="evidence" value="ECO:0007669"/>
    <property type="project" value="InterPro"/>
</dbReference>
<proteinExistence type="inferred from homology"/>
<evidence type="ECO:0000256" key="7">
    <source>
        <dbReference type="ARBA" id="ARBA00022729"/>
    </source>
</evidence>
<evidence type="ECO:0000256" key="3">
    <source>
        <dbReference type="ARBA" id="ARBA00010312"/>
    </source>
</evidence>
<keyword evidence="7" id="KW-0732">Signal</keyword>
<dbReference type="PANTHER" id="PTHR43742:SF3">
    <property type="entry name" value="DIMETHYL SULFOXIDE REDUCTASE DMSA"/>
    <property type="match status" value="1"/>
</dbReference>
<reference evidence="13 14" key="1">
    <citation type="journal article" date="2003" name="Proc. Natl. Acad. Sci. U.S.A.">
        <title>Complete genome sequence and analysis of Wolinella succinogenes.</title>
        <authorList>
            <person name="Baar C."/>
            <person name="Eppinger M."/>
            <person name="Raddatz G."/>
            <person name="Simon JM."/>
            <person name="Lanz C."/>
            <person name="Klimmek O."/>
            <person name="Nandakumar R."/>
            <person name="Gross R."/>
            <person name="Rosinus A."/>
            <person name="Keller H."/>
            <person name="Jagtap P."/>
            <person name="Linke B."/>
            <person name="Meyer F."/>
            <person name="Lederer H."/>
            <person name="Schuster S.C."/>
        </authorList>
    </citation>
    <scope>NUCLEOTIDE SEQUENCE [LARGE SCALE GENOMIC DNA]</scope>
    <source>
        <strain evidence="14">ATCC 29543 / DSM 1740 / CCUG 13145 / JCM 31913 / LMG 7466 / NCTC 11488 / FDC 602W</strain>
    </source>
</reference>
<name>Q7MRE1_WOLSU</name>
<evidence type="ECO:0000256" key="11">
    <source>
        <dbReference type="SAM" id="MobiDB-lite"/>
    </source>
</evidence>
<comment type="cofactor">
    <cofactor evidence="1">
        <name>Mo-bis(molybdopterin guanine dinucleotide)</name>
        <dbReference type="ChEBI" id="CHEBI:60539"/>
    </cofactor>
</comment>
<dbReference type="NCBIfam" id="TIGR02166">
    <property type="entry name" value="dmsA_ynfE"/>
    <property type="match status" value="1"/>
</dbReference>
<dbReference type="GO" id="GO:0030151">
    <property type="term" value="F:molybdenum ion binding"/>
    <property type="evidence" value="ECO:0007669"/>
    <property type="project" value="InterPro"/>
</dbReference>
<evidence type="ECO:0000256" key="2">
    <source>
        <dbReference type="ARBA" id="ARBA00001966"/>
    </source>
</evidence>
<keyword evidence="8" id="KW-0560">Oxidoreductase</keyword>
<keyword evidence="6" id="KW-0479">Metal-binding</keyword>
<dbReference type="FunFam" id="3.40.228.10:FF:000004">
    <property type="entry name" value="Dimethyl sulfoxide reductase subunit A"/>
    <property type="match status" value="1"/>
</dbReference>
<dbReference type="InterPro" id="IPR050612">
    <property type="entry name" value="Prok_Mopterin_Oxidored"/>
</dbReference>
<dbReference type="GO" id="GO:0043546">
    <property type="term" value="F:molybdopterin cofactor binding"/>
    <property type="evidence" value="ECO:0007669"/>
    <property type="project" value="InterPro"/>
</dbReference>
<dbReference type="InterPro" id="IPR006963">
    <property type="entry name" value="Mopterin_OxRdtase_4Fe-4S_dom"/>
</dbReference>
<dbReference type="Gene3D" id="3.30.2070.10">
    <property type="entry name" value="Formate dehydrogenase/DMSO reductase"/>
    <property type="match status" value="1"/>
</dbReference>
<sequence>MHLINRRQFLQWSGALGGGIAAGALLPLPSLAQKESLSKGENEEMKWAGCAINCGSKCPLRVFVKEGKITRIETDNTQEDEFGAHQVRACVRGRSSRFKVYNPNRLLYPLKRVGKRGEGKFVRISWEEAIETIAQKLLQVKEKYGNEAIYVNYATGTTGGIMSRCTKGPWARLLAQFGGHLNYYNSYSTAQITDGLKHFYGTSAGSDIANIAHSKLVVMFGNNPVETRMSGGGTGYSYKEALQKSGAKIIHFDPRYSDSMVGACDEWIPIAPGTDAALIAAMAYVMINEDLHDKAFLDRYCVGFSRETLPDSAPENSSYEDYVMGRGEDQTPKTPEWAERITKIPAQTIRRLAKEIATTKPCFIAQGWGAQRQFNGEQSSRAIATLAAMTGNIGMLGGNNGARETSTLSIDPAWLPSKNPIKDSISCFLWTDAILHGEEMTDIKDGVRGTQKLKSSIKFLWNTGGNCLINQHSDSNRTAKILEDETLCEMIVDINIVRTPSNRYADIILPDATHLEQEDFIRASAGYSSDRPYVIYCQKAIEPLGECKGVYEMCTLLAERLGGESFKAEFTEGRTQVEWLEHLWNQTRAKKPELPSFEEMRQRGLYKAPRAKKPKVMFEGFVQNPEANPLKTPSGKIEIYSEELAQKAATWILPEGAKITPLPEFINTKEGPLDPAREQFPLQFFGYHYKGTTHSSFWESAPIREINPHEAWINPMDAKARGIKTGDRVLVFNRFGKIIVTAKVTPKIMPGVSVCHQGGWYKPKNGIDEGGCINTLTTLEPSPIAKGNPQHSILVQIRKV</sequence>
<gene>
    <name evidence="13" type="primary">DMSA</name>
    <name evidence="13" type="ordered locus">WS1430</name>
</gene>
<dbReference type="CDD" id="cd02794">
    <property type="entry name" value="MopB_CT_DmsA-EC"/>
    <property type="match status" value="1"/>
</dbReference>
<comment type="cofactor">
    <cofactor evidence="2">
        <name>[4Fe-4S] cluster</name>
        <dbReference type="ChEBI" id="CHEBI:49883"/>
    </cofactor>
</comment>
<dbReference type="Gene3D" id="2.40.40.20">
    <property type="match status" value="1"/>
</dbReference>
<dbReference type="InterPro" id="IPR006311">
    <property type="entry name" value="TAT_signal"/>
</dbReference>
<dbReference type="InterPro" id="IPR006655">
    <property type="entry name" value="Mopterin_OxRdtase_prok_CS"/>
</dbReference>